<dbReference type="Proteomes" id="UP001163846">
    <property type="component" value="Unassembled WGS sequence"/>
</dbReference>
<proteinExistence type="predicted"/>
<name>A0AA38U4V9_9AGAR</name>
<reference evidence="1" key="1">
    <citation type="submission" date="2022-08" db="EMBL/GenBank/DDBJ databases">
        <authorList>
            <consortium name="DOE Joint Genome Institute"/>
            <person name="Min B."/>
            <person name="Riley R."/>
            <person name="Sierra-Patev S."/>
            <person name="Naranjo-Ortiz M."/>
            <person name="Looney B."/>
            <person name="Konkel Z."/>
            <person name="Slot J.C."/>
            <person name="Sakamoto Y."/>
            <person name="Steenwyk J.L."/>
            <person name="Rokas A."/>
            <person name="Carro J."/>
            <person name="Camarero S."/>
            <person name="Ferreira P."/>
            <person name="Molpeceres G."/>
            <person name="Ruiz-Duenas F.J."/>
            <person name="Serrano A."/>
            <person name="Henrissat B."/>
            <person name="Drula E."/>
            <person name="Hughes K.W."/>
            <person name="Mata J.L."/>
            <person name="Ishikawa N.K."/>
            <person name="Vargas-Isla R."/>
            <person name="Ushijima S."/>
            <person name="Smith C.A."/>
            <person name="Ahrendt S."/>
            <person name="Andreopoulos W."/>
            <person name="He G."/>
            <person name="Labutti K."/>
            <person name="Lipzen A."/>
            <person name="Ng V."/>
            <person name="Sandor L."/>
            <person name="Barry K."/>
            <person name="Martinez A.T."/>
            <person name="Xiao Y."/>
            <person name="Gibbons J.G."/>
            <person name="Terashima K."/>
            <person name="Hibbett D.S."/>
            <person name="Grigoriev I.V."/>
        </authorList>
    </citation>
    <scope>NUCLEOTIDE SEQUENCE</scope>
    <source>
        <strain evidence="1">TFB9207</strain>
    </source>
</reference>
<evidence type="ECO:0008006" key="3">
    <source>
        <dbReference type="Google" id="ProtNLM"/>
    </source>
</evidence>
<feature type="non-terminal residue" evidence="1">
    <location>
        <position position="315"/>
    </location>
</feature>
<dbReference type="AlphaFoldDB" id="A0AA38U4V9"/>
<dbReference type="EMBL" id="MU806964">
    <property type="protein sequence ID" value="KAJ3832422.1"/>
    <property type="molecule type" value="Genomic_DNA"/>
</dbReference>
<keyword evidence="2" id="KW-1185">Reference proteome</keyword>
<gene>
    <name evidence="1" type="ORF">F5878DRAFT_548199</name>
</gene>
<protein>
    <recommendedName>
        <fullName evidence="3">RNase H type-1 domain-containing protein</fullName>
    </recommendedName>
</protein>
<accession>A0AA38U4V9</accession>
<dbReference type="InterPro" id="IPR012337">
    <property type="entry name" value="RNaseH-like_sf"/>
</dbReference>
<dbReference type="GO" id="GO:0003676">
    <property type="term" value="F:nucleic acid binding"/>
    <property type="evidence" value="ECO:0007669"/>
    <property type="project" value="InterPro"/>
</dbReference>
<organism evidence="1 2">
    <name type="scientific">Lentinula raphanica</name>
    <dbReference type="NCBI Taxonomy" id="153919"/>
    <lineage>
        <taxon>Eukaryota</taxon>
        <taxon>Fungi</taxon>
        <taxon>Dikarya</taxon>
        <taxon>Basidiomycota</taxon>
        <taxon>Agaricomycotina</taxon>
        <taxon>Agaricomycetes</taxon>
        <taxon>Agaricomycetidae</taxon>
        <taxon>Agaricales</taxon>
        <taxon>Marasmiineae</taxon>
        <taxon>Omphalotaceae</taxon>
        <taxon>Lentinula</taxon>
    </lineage>
</organism>
<dbReference type="Gene3D" id="3.30.420.10">
    <property type="entry name" value="Ribonuclease H-like superfamily/Ribonuclease H"/>
    <property type="match status" value="1"/>
</dbReference>
<evidence type="ECO:0000313" key="1">
    <source>
        <dbReference type="EMBL" id="KAJ3832422.1"/>
    </source>
</evidence>
<evidence type="ECO:0000313" key="2">
    <source>
        <dbReference type="Proteomes" id="UP001163846"/>
    </source>
</evidence>
<sequence length="315" mass="35726">MGGRNLLDLIARNEAITITWLQSYLDLSESRAMWTHVADALIAMNIPNKYKNIDERSRINIFLQSWKTQTSKLPNDLKNMIEVAKKYGARLEGIAFSREILREMPAWLHIETPGMAKMHNNKQSKCLRENHGVTSVGDLEGEAKKIRTPRHSRRQNCRCIECETARARNCLSPFKCFSKANEIMRIIPPKWNPMEKQPSDENVEAHQNMEHEITFDKQITMEGTLADAFCIFTEGETTNTLYSAPAQQEVIERDRIEIYTDSSCINNGNDNARAGAGIFCPQDETLNKAIRLPETVPQTNQSGEIVSIKEAASIA</sequence>
<dbReference type="SUPFAM" id="SSF53098">
    <property type="entry name" value="Ribonuclease H-like"/>
    <property type="match status" value="1"/>
</dbReference>
<comment type="caution">
    <text evidence="1">The sequence shown here is derived from an EMBL/GenBank/DDBJ whole genome shotgun (WGS) entry which is preliminary data.</text>
</comment>
<dbReference type="InterPro" id="IPR036397">
    <property type="entry name" value="RNaseH_sf"/>
</dbReference>